<reference evidence="2" key="1">
    <citation type="submission" date="2021-01" db="EMBL/GenBank/DDBJ databases">
        <title>Draft genome sequence of Nasalis larvatus strain YZ03.</title>
        <authorList>
            <person name="Suzuki-Hashido N."/>
            <person name="Tsuchida S."/>
            <person name="Hayakawa T."/>
        </authorList>
    </citation>
    <scope>NUCLEOTIDE SEQUENCE [LARGE SCALE GENOMIC DNA]</scope>
    <source>
        <strain evidence="2">YZ03</strain>
    </source>
</reference>
<dbReference type="Proteomes" id="UP000616547">
    <property type="component" value="Unassembled WGS sequence"/>
</dbReference>
<comment type="caution">
    <text evidence="1">The sequence shown here is derived from an EMBL/GenBank/DDBJ whole genome shotgun (WGS) entry which is preliminary data.</text>
</comment>
<gene>
    <name evidence="1" type="ORF">lacNasYZ03_10610</name>
</gene>
<evidence type="ECO:0000313" key="1">
    <source>
        <dbReference type="EMBL" id="GHW01374.1"/>
    </source>
</evidence>
<name>A0ABQ3W8F6_9LACO</name>
<keyword evidence="2" id="KW-1185">Reference proteome</keyword>
<dbReference type="EMBL" id="BOCI01000283">
    <property type="protein sequence ID" value="GHW01374.1"/>
    <property type="molecule type" value="Genomic_DNA"/>
</dbReference>
<sequence length="62" mass="7186">MVSPAQARSARKWDAEHRDIMRKSAAKSSTKRYILKLADKDDLREVQQWLAQRKSEGGKQDD</sequence>
<organism evidence="1 2">
    <name type="scientific">Lactobacillus nasalidis</name>
    <dbReference type="NCBI Taxonomy" id="2797258"/>
    <lineage>
        <taxon>Bacteria</taxon>
        <taxon>Bacillati</taxon>
        <taxon>Bacillota</taxon>
        <taxon>Bacilli</taxon>
        <taxon>Lactobacillales</taxon>
        <taxon>Lactobacillaceae</taxon>
        <taxon>Lactobacillus</taxon>
    </lineage>
</organism>
<evidence type="ECO:0000313" key="2">
    <source>
        <dbReference type="Proteomes" id="UP000616547"/>
    </source>
</evidence>
<accession>A0ABQ3W8F6</accession>
<protein>
    <submittedName>
        <fullName evidence="1">Uncharacterized protein</fullName>
    </submittedName>
</protein>
<proteinExistence type="predicted"/>